<accession>A0A4R6VJD2</accession>
<evidence type="ECO:0000313" key="1">
    <source>
        <dbReference type="EMBL" id="TDQ63608.1"/>
    </source>
</evidence>
<organism evidence="1 2">
    <name type="scientific">Maritalea mobilis</name>
    <dbReference type="NCBI Taxonomy" id="483324"/>
    <lineage>
        <taxon>Bacteria</taxon>
        <taxon>Pseudomonadati</taxon>
        <taxon>Pseudomonadota</taxon>
        <taxon>Alphaproteobacteria</taxon>
        <taxon>Hyphomicrobiales</taxon>
        <taxon>Devosiaceae</taxon>
        <taxon>Maritalea</taxon>
    </lineage>
</organism>
<sequence>MAEQDEAAFAAASDNGHQSGLTAQEYAAIQLKVPNSGTEWLDEMIEQSLRNDFAGQALANMASFHAGDAFDPKNVSKAAYQYADAMLQARSESDG</sequence>
<evidence type="ECO:0000313" key="2">
    <source>
        <dbReference type="Proteomes" id="UP000295391"/>
    </source>
</evidence>
<dbReference type="EMBL" id="SNYR01000002">
    <property type="protein sequence ID" value="TDQ63608.1"/>
    <property type="molecule type" value="Genomic_DNA"/>
</dbReference>
<gene>
    <name evidence="1" type="ORF">ATL17_1615</name>
</gene>
<dbReference type="Proteomes" id="UP000295391">
    <property type="component" value="Unassembled WGS sequence"/>
</dbReference>
<protein>
    <submittedName>
        <fullName evidence="1">Uncharacterized protein</fullName>
    </submittedName>
</protein>
<comment type="caution">
    <text evidence="1">The sequence shown here is derived from an EMBL/GenBank/DDBJ whole genome shotgun (WGS) entry which is preliminary data.</text>
</comment>
<name>A0A4R6VJD2_9HYPH</name>
<dbReference type="AlphaFoldDB" id="A0A4R6VJD2"/>
<proteinExistence type="predicted"/>
<keyword evidence="2" id="KW-1185">Reference proteome</keyword>
<reference evidence="1 2" key="1">
    <citation type="submission" date="2019-03" db="EMBL/GenBank/DDBJ databases">
        <title>Genomic Encyclopedia of Type Strains, Phase III (KMG-III): the genomes of soil and plant-associated and newly described type strains.</title>
        <authorList>
            <person name="Whitman W."/>
        </authorList>
    </citation>
    <scope>NUCLEOTIDE SEQUENCE [LARGE SCALE GENOMIC DNA]</scope>
    <source>
        <strain evidence="1 2">CGMCC 1.7002</strain>
    </source>
</reference>